<accession>A0ABZ3C3C5</accession>
<reference evidence="1 2" key="1">
    <citation type="journal article" date="2023" name="Environ Microbiome">
        <title>A coral-associated actinobacterium mitigates coral bleaching under heat stress.</title>
        <authorList>
            <person name="Li J."/>
            <person name="Zou Y."/>
            <person name="Li Q."/>
            <person name="Zhang J."/>
            <person name="Bourne D.G."/>
            <person name="Lyu Y."/>
            <person name="Liu C."/>
            <person name="Zhang S."/>
        </authorList>
    </citation>
    <scope>NUCLEOTIDE SEQUENCE [LARGE SCALE GENOMIC DNA]</scope>
    <source>
        <strain evidence="1 2">SCSIO 13291</strain>
    </source>
</reference>
<protein>
    <submittedName>
        <fullName evidence="1">Uncharacterized protein</fullName>
    </submittedName>
</protein>
<sequence length="221" mass="24977">MDDAAQRPRAPYGGRTREEYADLLREKLTPPSLRFTLAFAGLFQLTHELLKSAILDKVREYYWRGFDGSTQLYDEDAYTRDVLEPSLQGGRPNRFRGSVAWLVRAEAITSTEADRLQSIYSHRHELTHELGKYLVDIDKNPDLDLYVEALALLRKIQNFWAQMEIDTGGLITLEGEDIDATADAAVPLSAYLLELCIEAVDESRVSAPNAPDPSGMQERRS</sequence>
<dbReference type="RefSeq" id="WP_342371626.1">
    <property type="nucleotide sequence ID" value="NZ_CP115965.1"/>
</dbReference>
<keyword evidence="2" id="KW-1185">Reference proteome</keyword>
<dbReference type="Proteomes" id="UP001434337">
    <property type="component" value="Chromosome"/>
</dbReference>
<proteinExistence type="predicted"/>
<dbReference type="EMBL" id="CP115965">
    <property type="protein sequence ID" value="WZW97051.1"/>
    <property type="molecule type" value="Genomic_DNA"/>
</dbReference>
<organism evidence="1 2">
    <name type="scientific">Propioniciclava soli</name>
    <dbReference type="NCBI Taxonomy" id="2775081"/>
    <lineage>
        <taxon>Bacteria</taxon>
        <taxon>Bacillati</taxon>
        <taxon>Actinomycetota</taxon>
        <taxon>Actinomycetes</taxon>
        <taxon>Propionibacteriales</taxon>
        <taxon>Propionibacteriaceae</taxon>
        <taxon>Propioniciclava</taxon>
    </lineage>
</organism>
<evidence type="ECO:0000313" key="1">
    <source>
        <dbReference type="EMBL" id="WZW97051.1"/>
    </source>
</evidence>
<name>A0ABZ3C3C5_9ACTN</name>
<evidence type="ECO:0000313" key="2">
    <source>
        <dbReference type="Proteomes" id="UP001434337"/>
    </source>
</evidence>
<gene>
    <name evidence="1" type="ORF">PCC79_08935</name>
</gene>